<keyword evidence="1" id="KW-0238">DNA-binding</keyword>
<feature type="region of interest" description="Disordered" evidence="2">
    <location>
        <begin position="257"/>
        <end position="284"/>
    </location>
</feature>
<dbReference type="SMART" id="SM00717">
    <property type="entry name" value="SANT"/>
    <property type="match status" value="2"/>
</dbReference>
<reference evidence="5" key="2">
    <citation type="submission" date="2021-02" db="EMBL/GenBank/DDBJ databases">
        <authorList>
            <person name="Kimball J.A."/>
            <person name="Haas M.W."/>
            <person name="Macchietto M."/>
            <person name="Kono T."/>
            <person name="Duquette J."/>
            <person name="Shao M."/>
        </authorList>
    </citation>
    <scope>NUCLEOTIDE SEQUENCE</scope>
    <source>
        <tissue evidence="5">Fresh leaf tissue</tissue>
    </source>
</reference>
<dbReference type="EMBL" id="JAAALK010000283">
    <property type="protein sequence ID" value="KAG8070514.1"/>
    <property type="molecule type" value="Genomic_DNA"/>
</dbReference>
<dbReference type="GO" id="GO:0005634">
    <property type="term" value="C:nucleus"/>
    <property type="evidence" value="ECO:0007669"/>
    <property type="project" value="TreeGrafter"/>
</dbReference>
<feature type="compositionally biased region" description="Polar residues" evidence="2">
    <location>
        <begin position="257"/>
        <end position="272"/>
    </location>
</feature>
<dbReference type="InterPro" id="IPR050560">
    <property type="entry name" value="MYB_TF"/>
</dbReference>
<dbReference type="PANTHER" id="PTHR45614:SF33">
    <property type="entry name" value="OS02G0271900 PROTEIN"/>
    <property type="match status" value="1"/>
</dbReference>
<evidence type="ECO:0000313" key="6">
    <source>
        <dbReference type="Proteomes" id="UP000729402"/>
    </source>
</evidence>
<name>A0A8J5SPX6_ZIZPA</name>
<dbReference type="Pfam" id="PF13921">
    <property type="entry name" value="Myb_DNA-bind_6"/>
    <property type="match status" value="1"/>
</dbReference>
<evidence type="ECO:0000256" key="2">
    <source>
        <dbReference type="SAM" id="MobiDB-lite"/>
    </source>
</evidence>
<feature type="domain" description="HTH myb-type" evidence="4">
    <location>
        <begin position="133"/>
        <end position="183"/>
    </location>
</feature>
<feature type="compositionally biased region" description="Low complexity" evidence="2">
    <location>
        <begin position="273"/>
        <end position="284"/>
    </location>
</feature>
<keyword evidence="6" id="KW-1185">Reference proteome</keyword>
<evidence type="ECO:0000313" key="5">
    <source>
        <dbReference type="EMBL" id="KAG8070514.1"/>
    </source>
</evidence>
<dbReference type="PROSITE" id="PS50090">
    <property type="entry name" value="MYB_LIKE"/>
    <property type="match status" value="2"/>
</dbReference>
<dbReference type="AlphaFoldDB" id="A0A8J5SPX6"/>
<evidence type="ECO:0000256" key="1">
    <source>
        <dbReference type="ARBA" id="ARBA00023125"/>
    </source>
</evidence>
<feature type="domain" description="Myb-like" evidence="3">
    <location>
        <begin position="128"/>
        <end position="179"/>
    </location>
</feature>
<feature type="domain" description="HTH myb-type" evidence="4">
    <location>
        <begin position="184"/>
        <end position="234"/>
    </location>
</feature>
<dbReference type="PROSITE" id="PS51294">
    <property type="entry name" value="HTH_MYB"/>
    <property type="match status" value="2"/>
</dbReference>
<dbReference type="InterPro" id="IPR001005">
    <property type="entry name" value="SANT/Myb"/>
</dbReference>
<accession>A0A8J5SPX6</accession>
<gene>
    <name evidence="5" type="ORF">GUJ93_ZPchr0006g43156</name>
</gene>
<reference evidence="5" key="1">
    <citation type="journal article" date="2021" name="bioRxiv">
        <title>Whole Genome Assembly and Annotation of Northern Wild Rice, Zizania palustris L., Supports a Whole Genome Duplication in the Zizania Genus.</title>
        <authorList>
            <person name="Haas M."/>
            <person name="Kono T."/>
            <person name="Macchietto M."/>
            <person name="Millas R."/>
            <person name="McGilp L."/>
            <person name="Shao M."/>
            <person name="Duquette J."/>
            <person name="Hirsch C.N."/>
            <person name="Kimball J."/>
        </authorList>
    </citation>
    <scope>NUCLEOTIDE SEQUENCE</scope>
    <source>
        <tissue evidence="5">Fresh leaf tissue</tissue>
    </source>
</reference>
<feature type="region of interest" description="Disordered" evidence="2">
    <location>
        <begin position="20"/>
        <end position="72"/>
    </location>
</feature>
<feature type="domain" description="Myb-like" evidence="3">
    <location>
        <begin position="180"/>
        <end position="230"/>
    </location>
</feature>
<feature type="compositionally biased region" description="Low complexity" evidence="2">
    <location>
        <begin position="27"/>
        <end position="41"/>
    </location>
</feature>
<proteinExistence type="predicted"/>
<feature type="region of interest" description="Disordered" evidence="2">
    <location>
        <begin position="397"/>
        <end position="420"/>
    </location>
</feature>
<sequence length="454" mass="50483">MRHCCLAPPVRRASEQYLLPLTPSPKPSSSEHPLFISPSSSSRRRRAKNSKSPLLRPWVMSGDGKARKRSRAVDSACHSSKFDGVADVVGDTAKIIYKHCQDEEFKKIAGPSCKKHFQCSKDKCSIEKSEGTRQRWSIEENEVLIQMVNRHGLKNWQTIACTIPGRNAQQCKTRWQFTLDPAINKQEWSQHEELRLIRAKQIYGNKWCKMVEHFPGRTNYAIKQHWRGPMKRKLNSYLASGLLEQLPDLPESLSFSHNSDSYNAQKSEGSSDGKQLSSSLTTSSKSKQGLTELCGNTYTSEGECSKLMCAKGPDAHSGEVSQMIRDRLNERTRARKRLAFLSSPVELKVSAMAKSPRILQKIKKMTPDVSSISPLTALQDVSPEVPSECANVAIPPLAEGTKPENAGSSPAPGTSDPRTLELHQSNVSDLLDMSYCDGLMIIPPGCPSDDDDFI</sequence>
<dbReference type="GO" id="GO:0000981">
    <property type="term" value="F:DNA-binding transcription factor activity, RNA polymerase II-specific"/>
    <property type="evidence" value="ECO:0007669"/>
    <property type="project" value="TreeGrafter"/>
</dbReference>
<dbReference type="GO" id="GO:0000978">
    <property type="term" value="F:RNA polymerase II cis-regulatory region sequence-specific DNA binding"/>
    <property type="evidence" value="ECO:0007669"/>
    <property type="project" value="TreeGrafter"/>
</dbReference>
<protein>
    <submittedName>
        <fullName evidence="5">Uncharacterized protein</fullName>
    </submittedName>
</protein>
<dbReference type="OrthoDB" id="2143914at2759"/>
<organism evidence="5 6">
    <name type="scientific">Zizania palustris</name>
    <name type="common">Northern wild rice</name>
    <dbReference type="NCBI Taxonomy" id="103762"/>
    <lineage>
        <taxon>Eukaryota</taxon>
        <taxon>Viridiplantae</taxon>
        <taxon>Streptophyta</taxon>
        <taxon>Embryophyta</taxon>
        <taxon>Tracheophyta</taxon>
        <taxon>Spermatophyta</taxon>
        <taxon>Magnoliopsida</taxon>
        <taxon>Liliopsida</taxon>
        <taxon>Poales</taxon>
        <taxon>Poaceae</taxon>
        <taxon>BOP clade</taxon>
        <taxon>Oryzoideae</taxon>
        <taxon>Oryzeae</taxon>
        <taxon>Zizaniinae</taxon>
        <taxon>Zizania</taxon>
    </lineage>
</organism>
<evidence type="ECO:0000259" key="3">
    <source>
        <dbReference type="PROSITE" id="PS50090"/>
    </source>
</evidence>
<dbReference type="PANTHER" id="PTHR45614">
    <property type="entry name" value="MYB PROTEIN-RELATED"/>
    <property type="match status" value="1"/>
</dbReference>
<comment type="caution">
    <text evidence="5">The sequence shown here is derived from an EMBL/GenBank/DDBJ whole genome shotgun (WGS) entry which is preliminary data.</text>
</comment>
<evidence type="ECO:0000259" key="4">
    <source>
        <dbReference type="PROSITE" id="PS51294"/>
    </source>
</evidence>
<dbReference type="Proteomes" id="UP000729402">
    <property type="component" value="Unassembled WGS sequence"/>
</dbReference>
<dbReference type="CDD" id="cd00167">
    <property type="entry name" value="SANT"/>
    <property type="match status" value="2"/>
</dbReference>
<dbReference type="InterPro" id="IPR017930">
    <property type="entry name" value="Myb_dom"/>
</dbReference>